<dbReference type="Proteomes" id="UP001176961">
    <property type="component" value="Unassembled WGS sequence"/>
</dbReference>
<keyword evidence="6" id="KW-0995">Kinetochore</keyword>
<feature type="coiled-coil region" evidence="10">
    <location>
        <begin position="66"/>
        <end position="158"/>
    </location>
</feature>
<sequence>MDRLETAIDVLVKETCEGLLKPRHIRKAAKECGLKLDKKDADEATMRLVKLFEEKFRAGIDKVIDDSKIEEKLANLEVLAKECKEKCEEYGVEDGYRPLGVDEDLEGHIYPIVAAYQEALTTKNEELEQEIEETRELLKEVTEEVNQLAKKAEALMAEKDE</sequence>
<dbReference type="Pfam" id="PF03980">
    <property type="entry name" value="Nnf1"/>
    <property type="match status" value="1"/>
</dbReference>
<proteinExistence type="predicted"/>
<comment type="subcellular location">
    <subcellularLocation>
        <location evidence="2">Chromosome</location>
        <location evidence="2">Centromere</location>
        <location evidence="2">Kinetochore</location>
    </subcellularLocation>
    <subcellularLocation>
        <location evidence="1">Nucleus</location>
    </subcellularLocation>
</comment>
<evidence type="ECO:0000256" key="4">
    <source>
        <dbReference type="ARBA" id="ARBA00022618"/>
    </source>
</evidence>
<keyword evidence="5" id="KW-0498">Mitosis</keyword>
<gene>
    <name evidence="11" type="ORF">CYNAS_LOCUS21115</name>
</gene>
<comment type="caution">
    <text evidence="11">The sequence shown here is derived from an EMBL/GenBank/DDBJ whole genome shotgun (WGS) entry which is preliminary data.</text>
</comment>
<organism evidence="11 12">
    <name type="scientific">Cylicocyclus nassatus</name>
    <name type="common">Nematode worm</name>
    <dbReference type="NCBI Taxonomy" id="53992"/>
    <lineage>
        <taxon>Eukaryota</taxon>
        <taxon>Metazoa</taxon>
        <taxon>Ecdysozoa</taxon>
        <taxon>Nematoda</taxon>
        <taxon>Chromadorea</taxon>
        <taxon>Rhabditida</taxon>
        <taxon>Rhabditina</taxon>
        <taxon>Rhabditomorpha</taxon>
        <taxon>Strongyloidea</taxon>
        <taxon>Strongylidae</taxon>
        <taxon>Cylicocyclus</taxon>
    </lineage>
</organism>
<keyword evidence="8" id="KW-0131">Cell cycle</keyword>
<keyword evidence="9" id="KW-0137">Centromere</keyword>
<dbReference type="AlphaFoldDB" id="A0AA36HFC4"/>
<keyword evidence="3" id="KW-0158">Chromosome</keyword>
<keyword evidence="4" id="KW-0132">Cell division</keyword>
<reference evidence="11" key="1">
    <citation type="submission" date="2023-07" db="EMBL/GenBank/DDBJ databases">
        <authorList>
            <consortium name="CYATHOMIX"/>
        </authorList>
    </citation>
    <scope>NUCLEOTIDE SEQUENCE</scope>
    <source>
        <strain evidence="11">N/A</strain>
    </source>
</reference>
<evidence type="ECO:0000256" key="5">
    <source>
        <dbReference type="ARBA" id="ARBA00022776"/>
    </source>
</evidence>
<keyword evidence="7" id="KW-0539">Nucleus</keyword>
<dbReference type="GO" id="GO:0051301">
    <property type="term" value="P:cell division"/>
    <property type="evidence" value="ECO:0007669"/>
    <property type="project" value="UniProtKB-KW"/>
</dbReference>
<evidence type="ECO:0000256" key="6">
    <source>
        <dbReference type="ARBA" id="ARBA00022838"/>
    </source>
</evidence>
<evidence type="ECO:0000256" key="9">
    <source>
        <dbReference type="ARBA" id="ARBA00023328"/>
    </source>
</evidence>
<dbReference type="GO" id="GO:0000444">
    <property type="term" value="C:MIS12/MIND type complex"/>
    <property type="evidence" value="ECO:0007669"/>
    <property type="project" value="InterPro"/>
</dbReference>
<dbReference type="EMBL" id="CATQJL010000326">
    <property type="protein sequence ID" value="CAJ0609132.1"/>
    <property type="molecule type" value="Genomic_DNA"/>
</dbReference>
<evidence type="ECO:0000313" key="11">
    <source>
        <dbReference type="EMBL" id="CAJ0609132.1"/>
    </source>
</evidence>
<dbReference type="GO" id="GO:0005634">
    <property type="term" value="C:nucleus"/>
    <property type="evidence" value="ECO:0007669"/>
    <property type="project" value="UniProtKB-SubCell"/>
</dbReference>
<evidence type="ECO:0000256" key="2">
    <source>
        <dbReference type="ARBA" id="ARBA00004629"/>
    </source>
</evidence>
<evidence type="ECO:0000256" key="8">
    <source>
        <dbReference type="ARBA" id="ARBA00023306"/>
    </source>
</evidence>
<evidence type="ECO:0000256" key="3">
    <source>
        <dbReference type="ARBA" id="ARBA00022454"/>
    </source>
</evidence>
<dbReference type="InterPro" id="IPR007128">
    <property type="entry name" value="PMF1/Nnf1"/>
</dbReference>
<accession>A0AA36HFC4</accession>
<evidence type="ECO:0000256" key="10">
    <source>
        <dbReference type="SAM" id="Coils"/>
    </source>
</evidence>
<name>A0AA36HFC4_CYLNA</name>
<keyword evidence="12" id="KW-1185">Reference proteome</keyword>
<keyword evidence="10" id="KW-0175">Coiled coil</keyword>
<evidence type="ECO:0000256" key="7">
    <source>
        <dbReference type="ARBA" id="ARBA00023242"/>
    </source>
</evidence>
<evidence type="ECO:0000313" key="12">
    <source>
        <dbReference type="Proteomes" id="UP001176961"/>
    </source>
</evidence>
<protein>
    <submittedName>
        <fullName evidence="11">Uncharacterized protein</fullName>
    </submittedName>
</protein>
<evidence type="ECO:0000256" key="1">
    <source>
        <dbReference type="ARBA" id="ARBA00004123"/>
    </source>
</evidence>